<evidence type="ECO:0000313" key="6">
    <source>
        <dbReference type="EMBL" id="NMN99972.1"/>
    </source>
</evidence>
<evidence type="ECO:0000256" key="2">
    <source>
        <dbReference type="ARBA" id="ARBA00022679"/>
    </source>
</evidence>
<proteinExistence type="inferred from homology"/>
<evidence type="ECO:0000256" key="4">
    <source>
        <dbReference type="SAM" id="MobiDB-lite"/>
    </source>
</evidence>
<comment type="caution">
    <text evidence="6">The sequence shown here is derived from an EMBL/GenBank/DDBJ whole genome shotgun (WGS) entry which is preliminary data.</text>
</comment>
<dbReference type="EMBL" id="JABBNB010000001">
    <property type="protein sequence ID" value="NMN99972.1"/>
    <property type="molecule type" value="Genomic_DNA"/>
</dbReference>
<protein>
    <recommendedName>
        <fullName evidence="5">Thiolase-like protein type 1 additional C-terminal domain-containing protein</fullName>
    </recommendedName>
</protein>
<evidence type="ECO:0000256" key="3">
    <source>
        <dbReference type="ARBA" id="ARBA00023315"/>
    </source>
</evidence>
<dbReference type="RefSeq" id="WP_170192446.1">
    <property type="nucleotide sequence ID" value="NZ_JABBNB010000001.1"/>
</dbReference>
<feature type="region of interest" description="Disordered" evidence="4">
    <location>
        <begin position="397"/>
        <end position="420"/>
    </location>
</feature>
<sequence>MTPSDDRTPVIVGVGQLRANRGRDPRAARSPLDLLLDAIGRAAVDSGVPDIVKRADTIGTTDVASWGYDDLPAIVGREIGARPTQFISGPMGGNQPGQILDDVAAAITAGTSSVAILGGAEAVASLRAVLASGSMPDWSPGSLARVDVSEIASATMMRYHLGLPVRCYPLYENAFRAYRGLNYADVQAESAQLFADFTTVAARQAAAWDPAVRTAADIGTVTPGNRMVCQPYPVRMNAQIGVDQAAAVIVTSVAVARDAGIDESDWIYVRSAAGAAEPVDIMSRNDFHSCPALATALETALRRAGITASDLAVLDIYSCFPIVVKLAAQVLGRPLDARLTATGGLSAFGGPGNNYSTHALVAVTERLRSQGGAGLVYANGGMLTKHHAVVLDSRRPTEPFSGGAASSNVRDHPPIVEPHTGIGTVETYTVEFDRDGEPVRGWVIGRTAGGRFPAIIVDRETRAELLREDVEPIGRRGTLSTIDAASVSDGSHEATGRLTTFSF</sequence>
<keyword evidence="3" id="KW-0012">Acyltransferase</keyword>
<dbReference type="GO" id="GO:0016746">
    <property type="term" value="F:acyltransferase activity"/>
    <property type="evidence" value="ECO:0007669"/>
    <property type="project" value="UniProtKB-KW"/>
</dbReference>
<dbReference type="Gene3D" id="2.40.50.840">
    <property type="match status" value="1"/>
</dbReference>
<evidence type="ECO:0000313" key="7">
    <source>
        <dbReference type="Proteomes" id="UP000550729"/>
    </source>
</evidence>
<feature type="domain" description="Thiolase-like protein type 1 additional C-terminal" evidence="5">
    <location>
        <begin position="413"/>
        <end position="478"/>
    </location>
</feature>
<keyword evidence="7" id="KW-1185">Reference proteome</keyword>
<dbReference type="Pfam" id="PF18313">
    <property type="entry name" value="TLP1_add_C"/>
    <property type="match status" value="1"/>
</dbReference>
<name>A0A848KTZ4_9ACTN</name>
<evidence type="ECO:0000259" key="5">
    <source>
        <dbReference type="Pfam" id="PF18313"/>
    </source>
</evidence>
<dbReference type="Gene3D" id="3.40.47.10">
    <property type="match status" value="1"/>
</dbReference>
<evidence type="ECO:0000256" key="1">
    <source>
        <dbReference type="ARBA" id="ARBA00010982"/>
    </source>
</evidence>
<dbReference type="PANTHER" id="PTHR18919">
    <property type="entry name" value="ACETYL-COA C-ACYLTRANSFERASE"/>
    <property type="match status" value="1"/>
</dbReference>
<dbReference type="InterPro" id="IPR016039">
    <property type="entry name" value="Thiolase-like"/>
</dbReference>
<gene>
    <name evidence="6" type="ORF">HH308_01935</name>
</gene>
<dbReference type="InterPro" id="IPR040771">
    <property type="entry name" value="TLP1_add_C"/>
</dbReference>
<accession>A0A848KTZ4</accession>
<organism evidence="6 7">
    <name type="scientific">Gordonia asplenii</name>
    <dbReference type="NCBI Taxonomy" id="2725283"/>
    <lineage>
        <taxon>Bacteria</taxon>
        <taxon>Bacillati</taxon>
        <taxon>Actinomycetota</taxon>
        <taxon>Actinomycetes</taxon>
        <taxon>Mycobacteriales</taxon>
        <taxon>Gordoniaceae</taxon>
        <taxon>Gordonia</taxon>
    </lineage>
</organism>
<keyword evidence="2" id="KW-0808">Transferase</keyword>
<dbReference type="Proteomes" id="UP000550729">
    <property type="component" value="Unassembled WGS sequence"/>
</dbReference>
<dbReference type="SUPFAM" id="SSF53901">
    <property type="entry name" value="Thiolase-like"/>
    <property type="match status" value="1"/>
</dbReference>
<dbReference type="PANTHER" id="PTHR18919:SF139">
    <property type="entry name" value="THIOLASE-LIKE PROTEIN TYPE 1 ADDITIONAL C-TERMINAL DOMAIN-CONTAINING PROTEIN"/>
    <property type="match status" value="1"/>
</dbReference>
<dbReference type="AlphaFoldDB" id="A0A848KTZ4"/>
<comment type="similarity">
    <text evidence="1">Belongs to the thiolase-like superfamily. Thiolase family.</text>
</comment>
<reference evidence="6 7" key="1">
    <citation type="submission" date="2020-04" db="EMBL/GenBank/DDBJ databases">
        <title>Gordonia sp. nov. TBRC 11910.</title>
        <authorList>
            <person name="Suriyachadkun C."/>
        </authorList>
    </citation>
    <scope>NUCLEOTIDE SEQUENCE [LARGE SCALE GENOMIC DNA]</scope>
    <source>
        <strain evidence="6 7">TBRC 11910</strain>
    </source>
</reference>